<evidence type="ECO:0000313" key="3">
    <source>
        <dbReference type="WBParaSite" id="SSLN_0001762801-mRNA-1"/>
    </source>
</evidence>
<dbReference type="PANTHER" id="PTHR47027:SF26">
    <property type="entry name" value="REVERSE TRANSCRIPTASE DOMAIN-CONTAINING PROTEIN"/>
    <property type="match status" value="1"/>
</dbReference>
<dbReference type="PANTHER" id="PTHR47027">
    <property type="entry name" value="REVERSE TRANSCRIPTASE DOMAIN-CONTAINING PROTEIN"/>
    <property type="match status" value="1"/>
</dbReference>
<evidence type="ECO:0000313" key="1">
    <source>
        <dbReference type="EMBL" id="VDM03365.1"/>
    </source>
</evidence>
<dbReference type="EMBL" id="UYSU01041783">
    <property type="protein sequence ID" value="VDM03365.1"/>
    <property type="molecule type" value="Genomic_DNA"/>
</dbReference>
<reference evidence="1 2" key="2">
    <citation type="submission" date="2018-11" db="EMBL/GenBank/DDBJ databases">
        <authorList>
            <consortium name="Pathogen Informatics"/>
        </authorList>
    </citation>
    <scope>NUCLEOTIDE SEQUENCE [LARGE SCALE GENOMIC DNA]</scope>
    <source>
        <strain evidence="1 2">NST_G2</strain>
    </source>
</reference>
<evidence type="ECO:0000313" key="2">
    <source>
        <dbReference type="Proteomes" id="UP000275846"/>
    </source>
</evidence>
<dbReference type="WBParaSite" id="SSLN_0001762801-mRNA-1">
    <property type="protein sequence ID" value="SSLN_0001762801-mRNA-1"/>
    <property type="gene ID" value="SSLN_0001762801"/>
</dbReference>
<dbReference type="OrthoDB" id="425014at2759"/>
<reference evidence="3" key="1">
    <citation type="submission" date="2016-06" db="UniProtKB">
        <authorList>
            <consortium name="WormBaseParasite"/>
        </authorList>
    </citation>
    <scope>IDENTIFICATION</scope>
</reference>
<keyword evidence="2" id="KW-1185">Reference proteome</keyword>
<dbReference type="AlphaFoldDB" id="A0A183TKI1"/>
<sequence>MHKMELHPPLVEESAVHPAKADWMIIDALHINVNGAQLKSVDMFIYLGSNRSRSTKIVDVVAHRIAKANQAFGCMQNVVWNRHGLHLSTKLKLYKAFILLLYGTETWKIY</sequence>
<proteinExistence type="predicted"/>
<protein>
    <submittedName>
        <fullName evidence="1 3">Uncharacterized protein</fullName>
    </submittedName>
</protein>
<name>A0A183TKI1_SCHSO</name>
<dbReference type="Proteomes" id="UP000275846">
    <property type="component" value="Unassembled WGS sequence"/>
</dbReference>
<gene>
    <name evidence="1" type="ORF">SSLN_LOCUS16979</name>
</gene>
<accession>A0A183TKI1</accession>
<organism evidence="3">
    <name type="scientific">Schistocephalus solidus</name>
    <name type="common">Tapeworm</name>
    <dbReference type="NCBI Taxonomy" id="70667"/>
    <lineage>
        <taxon>Eukaryota</taxon>
        <taxon>Metazoa</taxon>
        <taxon>Spiralia</taxon>
        <taxon>Lophotrochozoa</taxon>
        <taxon>Platyhelminthes</taxon>
        <taxon>Cestoda</taxon>
        <taxon>Eucestoda</taxon>
        <taxon>Diphyllobothriidea</taxon>
        <taxon>Diphyllobothriidae</taxon>
        <taxon>Schistocephalus</taxon>
    </lineage>
</organism>